<proteinExistence type="predicted"/>
<feature type="region of interest" description="Disordered" evidence="1">
    <location>
        <begin position="165"/>
        <end position="186"/>
    </location>
</feature>
<evidence type="ECO:0000313" key="2">
    <source>
        <dbReference type="EMBL" id="KAL0453807.1"/>
    </source>
</evidence>
<protein>
    <submittedName>
        <fullName evidence="2">Uncharacterized protein</fullName>
    </submittedName>
</protein>
<dbReference type="AlphaFoldDB" id="A0AAW2XHY4"/>
<name>A0AAW2XHY4_9LAMI</name>
<gene>
    <name evidence="2" type="ORF">Slati_1358800</name>
</gene>
<dbReference type="PANTHER" id="PTHR34222:SF99">
    <property type="entry name" value="PROTEIN, PUTATIVE-RELATED"/>
    <property type="match status" value="1"/>
</dbReference>
<reference evidence="2" key="2">
    <citation type="journal article" date="2024" name="Plant">
        <title>Genomic evolution and insights into agronomic trait innovations of Sesamum species.</title>
        <authorList>
            <person name="Miao H."/>
            <person name="Wang L."/>
            <person name="Qu L."/>
            <person name="Liu H."/>
            <person name="Sun Y."/>
            <person name="Le M."/>
            <person name="Wang Q."/>
            <person name="Wei S."/>
            <person name="Zheng Y."/>
            <person name="Lin W."/>
            <person name="Duan Y."/>
            <person name="Cao H."/>
            <person name="Xiong S."/>
            <person name="Wang X."/>
            <person name="Wei L."/>
            <person name="Li C."/>
            <person name="Ma Q."/>
            <person name="Ju M."/>
            <person name="Zhao R."/>
            <person name="Li G."/>
            <person name="Mu C."/>
            <person name="Tian Q."/>
            <person name="Mei H."/>
            <person name="Zhang T."/>
            <person name="Gao T."/>
            <person name="Zhang H."/>
        </authorList>
    </citation>
    <scope>NUCLEOTIDE SEQUENCE</scope>
    <source>
        <strain evidence="2">KEN1</strain>
    </source>
</reference>
<organism evidence="2">
    <name type="scientific">Sesamum latifolium</name>
    <dbReference type="NCBI Taxonomy" id="2727402"/>
    <lineage>
        <taxon>Eukaryota</taxon>
        <taxon>Viridiplantae</taxon>
        <taxon>Streptophyta</taxon>
        <taxon>Embryophyta</taxon>
        <taxon>Tracheophyta</taxon>
        <taxon>Spermatophyta</taxon>
        <taxon>Magnoliopsida</taxon>
        <taxon>eudicotyledons</taxon>
        <taxon>Gunneridae</taxon>
        <taxon>Pentapetalae</taxon>
        <taxon>asterids</taxon>
        <taxon>lamiids</taxon>
        <taxon>Lamiales</taxon>
        <taxon>Pedaliaceae</taxon>
        <taxon>Sesamum</taxon>
    </lineage>
</organism>
<reference evidence="2" key="1">
    <citation type="submission" date="2020-06" db="EMBL/GenBank/DDBJ databases">
        <authorList>
            <person name="Li T."/>
            <person name="Hu X."/>
            <person name="Zhang T."/>
            <person name="Song X."/>
            <person name="Zhang H."/>
            <person name="Dai N."/>
            <person name="Sheng W."/>
            <person name="Hou X."/>
            <person name="Wei L."/>
        </authorList>
    </citation>
    <scope>NUCLEOTIDE SEQUENCE</scope>
    <source>
        <strain evidence="2">KEN1</strain>
        <tissue evidence="2">Leaf</tissue>
    </source>
</reference>
<evidence type="ECO:0000256" key="1">
    <source>
        <dbReference type="SAM" id="MobiDB-lite"/>
    </source>
</evidence>
<sequence length="186" mass="21217">MSGYFNRLKKLWDELGCLAPAPSSNAAKEITELYKRDHLMQFLMGLNEFFEGIRNQILIMEPLPSISKAYAIVLRVERQREVNSTYENPTQNMAMQARISVGGNAKNQWKRRGTQDKRNQFCTHCSKTGHSRDCCSEIHGYPEWYKTLIDQRKKGISTNNRALSMIEGPGTDKESVQNAVDDQAIA</sequence>
<accession>A0AAW2XHY4</accession>
<comment type="caution">
    <text evidence="2">The sequence shown here is derived from an EMBL/GenBank/DDBJ whole genome shotgun (WGS) entry which is preliminary data.</text>
</comment>
<dbReference type="PANTHER" id="PTHR34222">
    <property type="entry name" value="GAG_PRE-INTEGRS DOMAIN-CONTAINING PROTEIN"/>
    <property type="match status" value="1"/>
</dbReference>
<dbReference type="EMBL" id="JACGWN010000004">
    <property type="protein sequence ID" value="KAL0453807.1"/>
    <property type="molecule type" value="Genomic_DNA"/>
</dbReference>